<evidence type="ECO:0000256" key="1">
    <source>
        <dbReference type="ARBA" id="ARBA00022603"/>
    </source>
</evidence>
<accession>A0A3M2LVZ5</accession>
<dbReference type="SUPFAM" id="SSF53335">
    <property type="entry name" value="S-adenosyl-L-methionine-dependent methyltransferases"/>
    <property type="match status" value="1"/>
</dbReference>
<dbReference type="PANTHER" id="PTHR43712">
    <property type="entry name" value="PUTATIVE (AFU_ORTHOLOGUE AFUA_4G14580)-RELATED"/>
    <property type="match status" value="1"/>
</dbReference>
<dbReference type="Pfam" id="PF08100">
    <property type="entry name" value="Dimerisation"/>
    <property type="match status" value="1"/>
</dbReference>
<evidence type="ECO:0000256" key="3">
    <source>
        <dbReference type="ARBA" id="ARBA00022691"/>
    </source>
</evidence>
<name>A0A3M2LVZ5_9ACTN</name>
<dbReference type="PIRSF" id="PIRSF005739">
    <property type="entry name" value="O-mtase"/>
    <property type="match status" value="1"/>
</dbReference>
<dbReference type="AlphaFoldDB" id="A0A3M2LVZ5"/>
<gene>
    <name evidence="7" type="ORF">EBO15_23220</name>
</gene>
<dbReference type="GO" id="GO:0008171">
    <property type="term" value="F:O-methyltransferase activity"/>
    <property type="evidence" value="ECO:0007669"/>
    <property type="project" value="InterPro"/>
</dbReference>
<evidence type="ECO:0000313" key="8">
    <source>
        <dbReference type="Proteomes" id="UP000282674"/>
    </source>
</evidence>
<evidence type="ECO:0000259" key="6">
    <source>
        <dbReference type="Pfam" id="PF08100"/>
    </source>
</evidence>
<dbReference type="Gene3D" id="3.40.50.150">
    <property type="entry name" value="Vaccinia Virus protein VP39"/>
    <property type="match status" value="1"/>
</dbReference>
<keyword evidence="3" id="KW-0949">S-adenosyl-L-methionine</keyword>
<dbReference type="InterPro" id="IPR001077">
    <property type="entry name" value="COMT_C"/>
</dbReference>
<evidence type="ECO:0000256" key="2">
    <source>
        <dbReference type="ARBA" id="ARBA00022679"/>
    </source>
</evidence>
<keyword evidence="1 7" id="KW-0489">Methyltransferase</keyword>
<feature type="active site" description="Proton acceptor" evidence="4">
    <location>
        <position position="245"/>
    </location>
</feature>
<dbReference type="Gene3D" id="1.10.10.10">
    <property type="entry name" value="Winged helix-like DNA-binding domain superfamily/Winged helix DNA-binding domain"/>
    <property type="match status" value="1"/>
</dbReference>
<dbReference type="Gene3D" id="1.10.287.1350">
    <property type="match status" value="1"/>
</dbReference>
<dbReference type="InterPro" id="IPR036388">
    <property type="entry name" value="WH-like_DNA-bd_sf"/>
</dbReference>
<dbReference type="CDD" id="cd02440">
    <property type="entry name" value="AdoMet_MTases"/>
    <property type="match status" value="1"/>
</dbReference>
<dbReference type="Proteomes" id="UP000282674">
    <property type="component" value="Unassembled WGS sequence"/>
</dbReference>
<dbReference type="GO" id="GO:0032259">
    <property type="term" value="P:methylation"/>
    <property type="evidence" value="ECO:0007669"/>
    <property type="project" value="UniProtKB-KW"/>
</dbReference>
<dbReference type="GO" id="GO:0046983">
    <property type="term" value="F:protein dimerization activity"/>
    <property type="evidence" value="ECO:0007669"/>
    <property type="project" value="InterPro"/>
</dbReference>
<evidence type="ECO:0000256" key="4">
    <source>
        <dbReference type="PIRSR" id="PIRSR005739-1"/>
    </source>
</evidence>
<feature type="domain" description="O-methyltransferase dimerisation" evidence="6">
    <location>
        <begin position="16"/>
        <end position="82"/>
    </location>
</feature>
<keyword evidence="2 7" id="KW-0808">Transferase</keyword>
<dbReference type="InterPro" id="IPR012967">
    <property type="entry name" value="COMT_dimerisation"/>
</dbReference>
<feature type="domain" description="O-methyltransferase C-terminal" evidence="5">
    <location>
        <begin position="112"/>
        <end position="312"/>
    </location>
</feature>
<protein>
    <submittedName>
        <fullName evidence="7">Methyltransferase</fullName>
    </submittedName>
</protein>
<dbReference type="PROSITE" id="PS51683">
    <property type="entry name" value="SAM_OMT_II"/>
    <property type="match status" value="1"/>
</dbReference>
<dbReference type="Pfam" id="PF00891">
    <property type="entry name" value="Methyltransf_2"/>
    <property type="match status" value="1"/>
</dbReference>
<dbReference type="SUPFAM" id="SSF46785">
    <property type="entry name" value="Winged helix' DNA-binding domain"/>
    <property type="match status" value="1"/>
</dbReference>
<dbReference type="InterPro" id="IPR036390">
    <property type="entry name" value="WH_DNA-bd_sf"/>
</dbReference>
<proteinExistence type="predicted"/>
<dbReference type="EMBL" id="RFFG01000043">
    <property type="protein sequence ID" value="RMI41382.1"/>
    <property type="molecule type" value="Genomic_DNA"/>
</dbReference>
<evidence type="ECO:0000313" key="7">
    <source>
        <dbReference type="EMBL" id="RMI41382.1"/>
    </source>
</evidence>
<evidence type="ECO:0000259" key="5">
    <source>
        <dbReference type="Pfam" id="PF00891"/>
    </source>
</evidence>
<comment type="caution">
    <text evidence="7">The sequence shown here is derived from an EMBL/GenBank/DDBJ whole genome shotgun (WGS) entry which is preliminary data.</text>
</comment>
<organism evidence="7 8">
    <name type="scientific">Actinomadura harenae</name>
    <dbReference type="NCBI Taxonomy" id="2483351"/>
    <lineage>
        <taxon>Bacteria</taxon>
        <taxon>Bacillati</taxon>
        <taxon>Actinomycetota</taxon>
        <taxon>Actinomycetes</taxon>
        <taxon>Streptosporangiales</taxon>
        <taxon>Thermomonosporaceae</taxon>
        <taxon>Actinomadura</taxon>
    </lineage>
</organism>
<dbReference type="PANTHER" id="PTHR43712:SF2">
    <property type="entry name" value="O-METHYLTRANSFERASE CICE"/>
    <property type="match status" value="1"/>
</dbReference>
<reference evidence="7 8" key="1">
    <citation type="submission" date="2018-10" db="EMBL/GenBank/DDBJ databases">
        <title>Isolation from soil.</title>
        <authorList>
            <person name="Hu J."/>
        </authorList>
    </citation>
    <scope>NUCLEOTIDE SEQUENCE [LARGE SCALE GENOMIC DNA]</scope>
    <source>
        <strain evidence="7 8">NEAU-Ht49</strain>
    </source>
</reference>
<sequence length="336" mass="35493">MMKSETAHIRPLADLATPMAIRVAATLRLADHVARGAHTVDELAVLVDADRDALAVTMGQLVTAGVLTRDAQDRYHLTPLGDQLRDEHPERMRATLDIEGAIGRAELSLAALLQTVRTGKTAYSHHYGQSMWDDLVDSPALAGSFDAFMSFKTTTNAPALASSPLWSRLNHVIDIGGGDGTLALALLAEHPVLRVTVLEQPGPAATASAAVASRGLADRADVLVGSFFDPLPAGADGYILNDVLHNWNAEATTAILRRCADAAGATGSVFVIESGSGLDAPNSGLDLRMLAWFGGRERTPGDVARLAVRAGLALRTVHHAPPLHIVELTRPDDAGR</sequence>
<dbReference type="RefSeq" id="WP_122196544.1">
    <property type="nucleotide sequence ID" value="NZ_JBHSKC010000027.1"/>
</dbReference>
<keyword evidence="8" id="KW-1185">Reference proteome</keyword>
<dbReference type="OrthoDB" id="4145676at2"/>
<dbReference type="InterPro" id="IPR029063">
    <property type="entry name" value="SAM-dependent_MTases_sf"/>
</dbReference>
<dbReference type="InterPro" id="IPR016461">
    <property type="entry name" value="COMT-like"/>
</dbReference>